<dbReference type="Proteomes" id="UP000078046">
    <property type="component" value="Unassembled WGS sequence"/>
</dbReference>
<evidence type="ECO:0000313" key="1">
    <source>
        <dbReference type="EMBL" id="OAF68795.1"/>
    </source>
</evidence>
<comment type="caution">
    <text evidence="1">The sequence shown here is derived from an EMBL/GenBank/DDBJ whole genome shotgun (WGS) entry which is preliminary data.</text>
</comment>
<proteinExistence type="predicted"/>
<evidence type="ECO:0000313" key="2">
    <source>
        <dbReference type="Proteomes" id="UP000078046"/>
    </source>
</evidence>
<sequence>MEVLNTPNSNMNSKIFYTHDNASTVSGQDNEQKSHKNVKNFDEINLNNSREFEERGLYEDKRGNILILNNVDINVMVLHW</sequence>
<dbReference type="AlphaFoldDB" id="A0A177B3E0"/>
<accession>A0A177B3E0</accession>
<reference evidence="1 2" key="1">
    <citation type="submission" date="2016-04" db="EMBL/GenBank/DDBJ databases">
        <title>The genome of Intoshia linei affirms orthonectids as highly simplified spiralians.</title>
        <authorList>
            <person name="Mikhailov K.V."/>
            <person name="Slusarev G.S."/>
            <person name="Nikitin M.A."/>
            <person name="Logacheva M.D."/>
            <person name="Penin A."/>
            <person name="Aleoshin V."/>
            <person name="Panchin Y.V."/>
        </authorList>
    </citation>
    <scope>NUCLEOTIDE SEQUENCE [LARGE SCALE GENOMIC DNA]</scope>
    <source>
        <strain evidence="1">Intl2013</strain>
        <tissue evidence="1">Whole animal</tissue>
    </source>
</reference>
<gene>
    <name evidence="1" type="ORF">A3Q56_03443</name>
</gene>
<name>A0A177B3E0_9BILA</name>
<organism evidence="1 2">
    <name type="scientific">Intoshia linei</name>
    <dbReference type="NCBI Taxonomy" id="1819745"/>
    <lineage>
        <taxon>Eukaryota</taxon>
        <taxon>Metazoa</taxon>
        <taxon>Spiralia</taxon>
        <taxon>Lophotrochozoa</taxon>
        <taxon>Mesozoa</taxon>
        <taxon>Orthonectida</taxon>
        <taxon>Rhopaluridae</taxon>
        <taxon>Intoshia</taxon>
    </lineage>
</organism>
<keyword evidence="2" id="KW-1185">Reference proteome</keyword>
<dbReference type="EMBL" id="LWCA01000385">
    <property type="protein sequence ID" value="OAF68795.1"/>
    <property type="molecule type" value="Genomic_DNA"/>
</dbReference>
<protein>
    <submittedName>
        <fullName evidence="1">Uncharacterized protein</fullName>
    </submittedName>
</protein>